<dbReference type="GO" id="GO:0019605">
    <property type="term" value="P:butyrate metabolic process"/>
    <property type="evidence" value="ECO:0007669"/>
    <property type="project" value="InterPro"/>
</dbReference>
<reference evidence="2 3" key="1">
    <citation type="submission" date="2020-02" db="EMBL/GenBank/DDBJ databases">
        <authorList>
            <person name="Kim M.K."/>
        </authorList>
    </citation>
    <scope>NUCLEOTIDE SEQUENCE [LARGE SCALE GENOMIC DNA]</scope>
    <source>
        <strain evidence="2 3">17J57-3</strain>
    </source>
</reference>
<dbReference type="GO" id="GO:0005615">
    <property type="term" value="C:extracellular space"/>
    <property type="evidence" value="ECO:0007669"/>
    <property type="project" value="InterPro"/>
</dbReference>
<dbReference type="EMBL" id="JAAIVB010000039">
    <property type="protein sequence ID" value="NEX61893.1"/>
    <property type="molecule type" value="Genomic_DNA"/>
</dbReference>
<protein>
    <submittedName>
        <fullName evidence="2">D-(-)-3-hydroxybutyrate oligomer hydrolase</fullName>
    </submittedName>
</protein>
<evidence type="ECO:0000313" key="3">
    <source>
        <dbReference type="Proteomes" id="UP000482155"/>
    </source>
</evidence>
<evidence type="ECO:0000256" key="1">
    <source>
        <dbReference type="ARBA" id="ARBA00022801"/>
    </source>
</evidence>
<organism evidence="2 3">
    <name type="scientific">Noviherbaspirillum galbum</name>
    <dbReference type="NCBI Taxonomy" id="2709383"/>
    <lineage>
        <taxon>Bacteria</taxon>
        <taxon>Pseudomonadati</taxon>
        <taxon>Pseudomonadota</taxon>
        <taxon>Betaproteobacteria</taxon>
        <taxon>Burkholderiales</taxon>
        <taxon>Oxalobacteraceae</taxon>
        <taxon>Noviherbaspirillum</taxon>
    </lineage>
</organism>
<dbReference type="Proteomes" id="UP000482155">
    <property type="component" value="Unassembled WGS sequence"/>
</dbReference>
<gene>
    <name evidence="2" type="ORF">G3574_12455</name>
</gene>
<keyword evidence="1 2" id="KW-0378">Hydrolase</keyword>
<dbReference type="InterPro" id="IPR016582">
    <property type="entry name" value="OHBut_olig_hydro_put"/>
</dbReference>
<dbReference type="PROSITE" id="PS51257">
    <property type="entry name" value="PROKAR_LIPOPROTEIN"/>
    <property type="match status" value="1"/>
</dbReference>
<dbReference type="SUPFAM" id="SSF53474">
    <property type="entry name" value="alpha/beta-Hydrolases"/>
    <property type="match status" value="1"/>
</dbReference>
<sequence length="712" mass="73309">MTKTTISAAVASALLAACGGGSDGSAALNSGLPNTLPTFVVKSSLRSATYDGSTDDLLTAGLGATGLASATAPTFANPASPTAPELRRAAIYNNYRALVDVSAAGGFGTLYGPTIGTTSTTGKVAGKEFIAYVDNGTGSQNVTMMVQVPDSFNPAKPCIVTATSSGSRGVYGAIGTAGEWGLKKGCAVAYTDKGSGNGFHDLQSNKVTLIDGTTADANAAGTLAQFRAAVTDAARAAYNAAFPNRMAYKHAHSQQNPEKDWGLNTLQAVEFAFYILNEQYGTSTVNGTKLRTVTPDNTFVIASSVSNGGGAAVAAAEQDVNGLIDAVVVSEPNVQPKSTAGLIIRRGSTNVPTIGKPLVDYFTYAGLYQPCAALAVPNSPGFSLLGSQTLSANRCTALAAKGLVTGATTAEQAASALAKLRAYGWESESDPLQFSHYRLATPSINFTYTNTYGRFSVTDNLCGFSLANTDATGNVIAQVANTQAGLFSSGNGVPPTSGVNIVFNDSVGGPKLDLLGVSPSTTLADYSFDGAYCQRALATGTDPATGAALTGPIAALSQRVQQGVSEVQLNGNMRNKPAIIVAGRSDTLLPINHHARPYFGKLNVNGNAANARYIEVENGNHFDAFISSPLLGGYDTRLIPLHYYYNQALDRMWAFLNNGTPLPGSQVVRTTPRGGNPGAAPAITKANVPDIATTPAAANAISFANNTLVIPE</sequence>
<dbReference type="Pfam" id="PF10605">
    <property type="entry name" value="3HBOH"/>
    <property type="match status" value="1"/>
</dbReference>
<proteinExistence type="predicted"/>
<dbReference type="PIRSF" id="PIRSF011409">
    <property type="entry name" value="HObutyrate_olig_hydrol"/>
    <property type="match status" value="1"/>
</dbReference>
<dbReference type="AlphaFoldDB" id="A0A6B3SME1"/>
<name>A0A6B3SME1_9BURK</name>
<dbReference type="GO" id="GO:0047989">
    <property type="term" value="F:hydroxybutyrate-dimer hydrolase activity"/>
    <property type="evidence" value="ECO:0007669"/>
    <property type="project" value="InterPro"/>
</dbReference>
<evidence type="ECO:0000313" key="2">
    <source>
        <dbReference type="EMBL" id="NEX61893.1"/>
    </source>
</evidence>
<dbReference type="InterPro" id="IPR029058">
    <property type="entry name" value="AB_hydrolase_fold"/>
</dbReference>
<keyword evidence="3" id="KW-1185">Reference proteome</keyword>
<comment type="caution">
    <text evidence="2">The sequence shown here is derived from an EMBL/GenBank/DDBJ whole genome shotgun (WGS) entry which is preliminary data.</text>
</comment>
<accession>A0A6B3SME1</accession>